<comment type="function">
    <text evidence="4">Dirigent proteins impart stereoselectivity on the phenoxy radical-coupling reaction, yielding optically active lignans from two molecules of coniferyl alcohol in the biosynthesis of lignans, flavonolignans, and alkaloids and thus plays a central role in plant secondary metabolism.</text>
</comment>
<feature type="transmembrane region" description="Helical" evidence="5">
    <location>
        <begin position="84"/>
        <end position="104"/>
    </location>
</feature>
<keyword evidence="5" id="KW-0472">Membrane</keyword>
<evidence type="ECO:0000313" key="7">
    <source>
        <dbReference type="Proteomes" id="UP000834106"/>
    </source>
</evidence>
<dbReference type="Pfam" id="PF03018">
    <property type="entry name" value="Dirigent"/>
    <property type="match status" value="1"/>
</dbReference>
<evidence type="ECO:0000256" key="5">
    <source>
        <dbReference type="SAM" id="Phobius"/>
    </source>
</evidence>
<dbReference type="AlphaFoldDB" id="A0AAD1Z9F2"/>
<dbReference type="InterPro" id="IPR044859">
    <property type="entry name" value="Allene_oxi_cyc_Dirigent"/>
</dbReference>
<reference evidence="6" key="1">
    <citation type="submission" date="2023-05" db="EMBL/GenBank/DDBJ databases">
        <authorList>
            <person name="Huff M."/>
        </authorList>
    </citation>
    <scope>NUCLEOTIDE SEQUENCE</scope>
</reference>
<organism evidence="6 7">
    <name type="scientific">Fraxinus pennsylvanica</name>
    <dbReference type="NCBI Taxonomy" id="56036"/>
    <lineage>
        <taxon>Eukaryota</taxon>
        <taxon>Viridiplantae</taxon>
        <taxon>Streptophyta</taxon>
        <taxon>Embryophyta</taxon>
        <taxon>Tracheophyta</taxon>
        <taxon>Spermatophyta</taxon>
        <taxon>Magnoliopsida</taxon>
        <taxon>eudicotyledons</taxon>
        <taxon>Gunneridae</taxon>
        <taxon>Pentapetalae</taxon>
        <taxon>asterids</taxon>
        <taxon>lamiids</taxon>
        <taxon>Lamiales</taxon>
        <taxon>Oleaceae</taxon>
        <taxon>Oleeae</taxon>
        <taxon>Fraxinus</taxon>
    </lineage>
</organism>
<name>A0AAD1Z9F2_9LAMI</name>
<evidence type="ECO:0000256" key="2">
    <source>
        <dbReference type="ARBA" id="ARBA00011738"/>
    </source>
</evidence>
<comment type="subcellular location">
    <subcellularLocation>
        <location evidence="4">Secreted</location>
        <location evidence="4">Extracellular space</location>
        <location evidence="4">Apoplast</location>
    </subcellularLocation>
</comment>
<dbReference type="EMBL" id="OU503042">
    <property type="protein sequence ID" value="CAI9765458.1"/>
    <property type="molecule type" value="Genomic_DNA"/>
</dbReference>
<accession>A0AAD1Z9F2</accession>
<dbReference type="InterPro" id="IPR004265">
    <property type="entry name" value="Dirigent"/>
</dbReference>
<dbReference type="GO" id="GO:0009699">
    <property type="term" value="P:phenylpropanoid biosynthetic process"/>
    <property type="evidence" value="ECO:0007669"/>
    <property type="project" value="UniProtKB-ARBA"/>
</dbReference>
<keyword evidence="4" id="KW-0052">Apoplast</keyword>
<keyword evidence="3 4" id="KW-0964">Secreted</keyword>
<evidence type="ECO:0000256" key="1">
    <source>
        <dbReference type="ARBA" id="ARBA00010746"/>
    </source>
</evidence>
<dbReference type="Gene3D" id="2.40.480.10">
    <property type="entry name" value="Allene oxide cyclase-like"/>
    <property type="match status" value="1"/>
</dbReference>
<keyword evidence="5" id="KW-0812">Transmembrane</keyword>
<dbReference type="Proteomes" id="UP000834106">
    <property type="component" value="Chromosome 7"/>
</dbReference>
<sequence>MIDDLLTAEPDPSWKIVGRARGMYDSAGQTDLGLIMVLSYEFTDEIDDGGSFSLLSINMAATKSVREMAIVGGTGLFPLARGYALYRLISSILLPVMLLLGTMLQL</sequence>
<keyword evidence="7" id="KW-1185">Reference proteome</keyword>
<dbReference type="PANTHER" id="PTHR21495">
    <property type="entry name" value="NUCLEOPORIN-RELATED"/>
    <property type="match status" value="1"/>
</dbReference>
<comment type="similarity">
    <text evidence="1 4">Belongs to the plant dirigent protein family.</text>
</comment>
<comment type="subunit">
    <text evidence="2 4">Homodimer.</text>
</comment>
<evidence type="ECO:0000313" key="6">
    <source>
        <dbReference type="EMBL" id="CAI9765458.1"/>
    </source>
</evidence>
<gene>
    <name evidence="6" type="ORF">FPE_LOCUS12888</name>
</gene>
<dbReference type="GO" id="GO:0048046">
    <property type="term" value="C:apoplast"/>
    <property type="evidence" value="ECO:0007669"/>
    <property type="project" value="UniProtKB-SubCell"/>
</dbReference>
<protein>
    <recommendedName>
        <fullName evidence="4">Dirigent protein</fullName>
    </recommendedName>
</protein>
<proteinExistence type="inferred from homology"/>
<keyword evidence="5" id="KW-1133">Transmembrane helix</keyword>
<evidence type="ECO:0000256" key="3">
    <source>
        <dbReference type="ARBA" id="ARBA00022525"/>
    </source>
</evidence>
<evidence type="ECO:0000256" key="4">
    <source>
        <dbReference type="RuleBase" id="RU363099"/>
    </source>
</evidence>